<reference evidence="4" key="1">
    <citation type="submission" date="2020-11" db="EMBL/GenBank/DDBJ databases">
        <authorList>
            <consortium name="DOE Joint Genome Institute"/>
            <person name="Ahrendt S."/>
            <person name="Riley R."/>
            <person name="Andreopoulos W."/>
            <person name="Labutti K."/>
            <person name="Pangilinan J."/>
            <person name="Ruiz-Duenas F.J."/>
            <person name="Barrasa J.M."/>
            <person name="Sanchez-Garcia M."/>
            <person name="Camarero S."/>
            <person name="Miyauchi S."/>
            <person name="Serrano A."/>
            <person name="Linde D."/>
            <person name="Babiker R."/>
            <person name="Drula E."/>
            <person name="Ayuso-Fernandez I."/>
            <person name="Pacheco R."/>
            <person name="Padilla G."/>
            <person name="Ferreira P."/>
            <person name="Barriuso J."/>
            <person name="Kellner H."/>
            <person name="Castanera R."/>
            <person name="Alfaro M."/>
            <person name="Ramirez L."/>
            <person name="Pisabarro A.G."/>
            <person name="Kuo A."/>
            <person name="Tritt A."/>
            <person name="Lipzen A."/>
            <person name="He G."/>
            <person name="Yan M."/>
            <person name="Ng V."/>
            <person name="Cullen D."/>
            <person name="Martin F."/>
            <person name="Rosso M.-N."/>
            <person name="Henrissat B."/>
            <person name="Hibbett D."/>
            <person name="Martinez A.T."/>
            <person name="Grigoriev I.V."/>
        </authorList>
    </citation>
    <scope>NUCLEOTIDE SEQUENCE</scope>
    <source>
        <strain evidence="4">CBS 506.95</strain>
    </source>
</reference>
<proteinExistence type="inferred from homology"/>
<dbReference type="AlphaFoldDB" id="A0A9P6EFC7"/>
<dbReference type="InterPro" id="IPR050425">
    <property type="entry name" value="NAD(P)_dehydrat-like"/>
</dbReference>
<evidence type="ECO:0000259" key="3">
    <source>
        <dbReference type="Pfam" id="PF01370"/>
    </source>
</evidence>
<evidence type="ECO:0000256" key="2">
    <source>
        <dbReference type="ARBA" id="ARBA00023445"/>
    </source>
</evidence>
<dbReference type="PANTHER" id="PTHR10366:SF564">
    <property type="entry name" value="STEROL-4-ALPHA-CARBOXYLATE 3-DEHYDROGENASE, DECARBOXYLATING"/>
    <property type="match status" value="1"/>
</dbReference>
<dbReference type="Pfam" id="PF01370">
    <property type="entry name" value="Epimerase"/>
    <property type="match status" value="1"/>
</dbReference>
<dbReference type="OrthoDB" id="2735536at2759"/>
<evidence type="ECO:0000256" key="1">
    <source>
        <dbReference type="ARBA" id="ARBA00023002"/>
    </source>
</evidence>
<dbReference type="InterPro" id="IPR036291">
    <property type="entry name" value="NAD(P)-bd_dom_sf"/>
</dbReference>
<feature type="domain" description="NAD-dependent epimerase/dehydratase" evidence="3">
    <location>
        <begin position="10"/>
        <end position="272"/>
    </location>
</feature>
<dbReference type="InterPro" id="IPR001509">
    <property type="entry name" value="Epimerase_deHydtase"/>
</dbReference>
<organism evidence="4 5">
    <name type="scientific">Crepidotus variabilis</name>
    <dbReference type="NCBI Taxonomy" id="179855"/>
    <lineage>
        <taxon>Eukaryota</taxon>
        <taxon>Fungi</taxon>
        <taxon>Dikarya</taxon>
        <taxon>Basidiomycota</taxon>
        <taxon>Agaricomycotina</taxon>
        <taxon>Agaricomycetes</taxon>
        <taxon>Agaricomycetidae</taxon>
        <taxon>Agaricales</taxon>
        <taxon>Agaricineae</taxon>
        <taxon>Crepidotaceae</taxon>
        <taxon>Crepidotus</taxon>
    </lineage>
</organism>
<accession>A0A9P6EFC7</accession>
<dbReference type="Gene3D" id="3.40.50.720">
    <property type="entry name" value="NAD(P)-binding Rossmann-like Domain"/>
    <property type="match status" value="1"/>
</dbReference>
<dbReference type="PANTHER" id="PTHR10366">
    <property type="entry name" value="NAD DEPENDENT EPIMERASE/DEHYDRATASE"/>
    <property type="match status" value="1"/>
</dbReference>
<dbReference type="SUPFAM" id="SSF51735">
    <property type="entry name" value="NAD(P)-binding Rossmann-fold domains"/>
    <property type="match status" value="1"/>
</dbReference>
<name>A0A9P6EFC7_9AGAR</name>
<comment type="caution">
    <text evidence="4">The sequence shown here is derived from an EMBL/GenBank/DDBJ whole genome shotgun (WGS) entry which is preliminary data.</text>
</comment>
<comment type="similarity">
    <text evidence="2">Belongs to the NAD(P)-dependent epimerase/dehydratase family. Dihydroflavonol-4-reductase subfamily.</text>
</comment>
<evidence type="ECO:0000313" key="5">
    <source>
        <dbReference type="Proteomes" id="UP000807306"/>
    </source>
</evidence>
<evidence type="ECO:0000313" key="4">
    <source>
        <dbReference type="EMBL" id="KAF9527863.1"/>
    </source>
</evidence>
<dbReference type="Proteomes" id="UP000807306">
    <property type="component" value="Unassembled WGS sequence"/>
</dbReference>
<protein>
    <submittedName>
        <fullName evidence="4">D-lactaldehyde dehydrogenase</fullName>
    </submittedName>
</protein>
<keyword evidence="5" id="KW-1185">Reference proteome</keyword>
<dbReference type="EMBL" id="MU157857">
    <property type="protein sequence ID" value="KAF9527863.1"/>
    <property type="molecule type" value="Genomic_DNA"/>
</dbReference>
<dbReference type="GO" id="GO:0016616">
    <property type="term" value="F:oxidoreductase activity, acting on the CH-OH group of donors, NAD or NADP as acceptor"/>
    <property type="evidence" value="ECO:0007669"/>
    <property type="project" value="TreeGrafter"/>
</dbReference>
<keyword evidence="1" id="KW-0560">Oxidoreductase</keyword>
<gene>
    <name evidence="4" type="ORF">CPB83DRAFT_894812</name>
</gene>
<sequence>MPILSEGSKVLVSGANGYIGMWVVRLLLEQGYSVRAVVRSEQKGDFLSQYFRPSGLVERLDFAYVTDFTKEGAFDDAVKDIDGVVHTASPFTLEAKNSNDLMSPAIQGTVGILQSALKTGTQLKRIVITSSCGAVATPSPNPRKFSEEDWNIAAVEDFKKNGEKTAPMTIYRASKVLAEQAAWDLYHQHKAQINWDLVVLHPPLVFGPPINELKSPSSLNASIAFWYDAVIRGDEMFSTKQGLSVSNSWVDVRDIALGHVLALQKQDAAGQRIIIAGGTFIWQEWLKAANALPQSPVQGKLQQGFPEIIDESSDRVIQVSYDISKERQILGLKYKSRAETTKDTLEEFAKRGW</sequence>